<gene>
    <name evidence="1" type="ordered locus">RUM_04710</name>
</gene>
<dbReference type="AlphaFoldDB" id="D4LAQ6"/>
<evidence type="ECO:0000313" key="2">
    <source>
        <dbReference type="Proteomes" id="UP000007054"/>
    </source>
</evidence>
<accession>D4LAQ6</accession>
<keyword evidence="2" id="KW-1185">Reference proteome</keyword>
<dbReference type="STRING" id="213810.RUM_04710"/>
<name>D4LAQ6_RUMC1</name>
<dbReference type="HOGENOM" id="CLU_3239165_0_0_9"/>
<reference evidence="1" key="2">
    <citation type="submission" date="2010-03" db="EMBL/GenBank/DDBJ databases">
        <authorList>
            <person name="Pajon A."/>
        </authorList>
    </citation>
    <scope>NUCLEOTIDE SEQUENCE</scope>
    <source>
        <strain evidence="1">Type strain: 18P13</strain>
    </source>
</reference>
<protein>
    <submittedName>
        <fullName evidence="1">Uncharacterized protein</fullName>
    </submittedName>
</protein>
<dbReference type="KEGG" id="rch:RUM_04710"/>
<proteinExistence type="predicted"/>
<evidence type="ECO:0000313" key="1">
    <source>
        <dbReference type="EMBL" id="CBL16701.1"/>
    </source>
</evidence>
<dbReference type="EMBL" id="FP929052">
    <property type="protein sequence ID" value="CBL16701.1"/>
    <property type="molecule type" value="Genomic_DNA"/>
</dbReference>
<dbReference type="Proteomes" id="UP000007054">
    <property type="component" value="Chromosome"/>
</dbReference>
<sequence>MGLCIVCTDDFRQIAQKYRENTQYLFLDSVQFHKNLGTTSCVE</sequence>
<reference evidence="1" key="1">
    <citation type="submission" date="2010-03" db="EMBL/GenBank/DDBJ databases">
        <title>The genome sequence of Ruminococcus sp. 18P13.</title>
        <authorList>
            <consortium name="metaHIT consortium -- http://www.metahit.eu/"/>
            <person name="Pajon A."/>
            <person name="Turner K."/>
            <person name="Parkhill J."/>
            <person name="Bernalier A."/>
        </authorList>
    </citation>
    <scope>NUCLEOTIDE SEQUENCE [LARGE SCALE GENOMIC DNA]</scope>
    <source>
        <strain evidence="1">Type strain: 18P13</strain>
    </source>
</reference>
<organism evidence="1 2">
    <name type="scientific">Ruminococcus champanellensis (strain DSM 18848 / JCM 17042 / KCTC 15320 / 18P13)</name>
    <dbReference type="NCBI Taxonomy" id="213810"/>
    <lineage>
        <taxon>Bacteria</taxon>
        <taxon>Bacillati</taxon>
        <taxon>Bacillota</taxon>
        <taxon>Clostridia</taxon>
        <taxon>Eubacteriales</taxon>
        <taxon>Oscillospiraceae</taxon>
        <taxon>Ruminococcus</taxon>
    </lineage>
</organism>